<gene>
    <name evidence="5" type="ORF">WQQ_33220</name>
</gene>
<dbReference type="STRING" id="1172194.WQQ_33220"/>
<dbReference type="PRINTS" id="PR00455">
    <property type="entry name" value="HTHTETR"/>
</dbReference>
<evidence type="ECO:0000256" key="3">
    <source>
        <dbReference type="SAM" id="MobiDB-lite"/>
    </source>
</evidence>
<feature type="region of interest" description="Disordered" evidence="3">
    <location>
        <begin position="1"/>
        <end position="33"/>
    </location>
</feature>
<sequence length="237" mass="26672">MSKALKTAQKKKKAKPKAKTASHASAQPDEPRVNLRLQQKEATRAAILQAALQVFSEHGFAGSSTRDIAELAGVHHALIKYYFNSKDALWREAVTFLFARQFAELSAPPSTVQLRTRESRRQFAREALRRYVLYCARHPEHARLMVQESVRDSERLHWAADHFIGETSRSAERFVRMLQGEGILPKASAPALVYVIVGAAQSFYTLAPEVRRVWNIDPADDAVIEAHIEAVLGVFIR</sequence>
<dbReference type="SUPFAM" id="SSF46689">
    <property type="entry name" value="Homeodomain-like"/>
    <property type="match status" value="1"/>
</dbReference>
<dbReference type="Gene3D" id="1.10.357.10">
    <property type="entry name" value="Tetracycline Repressor, domain 2"/>
    <property type="match status" value="1"/>
</dbReference>
<dbReference type="AlphaFoldDB" id="I8T714"/>
<name>I8T714_9GAMM</name>
<dbReference type="PROSITE" id="PS50977">
    <property type="entry name" value="HTH_TETR_2"/>
    <property type="match status" value="1"/>
</dbReference>
<evidence type="ECO:0000313" key="5">
    <source>
        <dbReference type="EMBL" id="EIT69740.1"/>
    </source>
</evidence>
<dbReference type="InterPro" id="IPR009057">
    <property type="entry name" value="Homeodomain-like_sf"/>
</dbReference>
<proteinExistence type="predicted"/>
<dbReference type="InterPro" id="IPR001647">
    <property type="entry name" value="HTH_TetR"/>
</dbReference>
<dbReference type="RefSeq" id="WP_007186261.1">
    <property type="nucleotide sequence ID" value="NZ_AKGD01000002.1"/>
</dbReference>
<dbReference type="Proteomes" id="UP000003704">
    <property type="component" value="Unassembled WGS sequence"/>
</dbReference>
<reference evidence="5 6" key="1">
    <citation type="journal article" date="2012" name="J. Bacteriol.">
        <title>Genome Sequence of n-Alkane-Degrading Hydrocarboniphaga effusa Strain AP103T (ATCC BAA-332T).</title>
        <authorList>
            <person name="Chang H.K."/>
            <person name="Zylstra G.J."/>
            <person name="Chae J.C."/>
        </authorList>
    </citation>
    <scope>NUCLEOTIDE SEQUENCE [LARGE SCALE GENOMIC DNA]</scope>
    <source>
        <strain evidence="5 6">AP103</strain>
    </source>
</reference>
<dbReference type="GO" id="GO:0003700">
    <property type="term" value="F:DNA-binding transcription factor activity"/>
    <property type="evidence" value="ECO:0007669"/>
    <property type="project" value="TreeGrafter"/>
</dbReference>
<evidence type="ECO:0000259" key="4">
    <source>
        <dbReference type="PROSITE" id="PS50977"/>
    </source>
</evidence>
<dbReference type="PANTHER" id="PTHR30055:SF226">
    <property type="entry name" value="HTH-TYPE TRANSCRIPTIONAL REGULATOR PKSA"/>
    <property type="match status" value="1"/>
</dbReference>
<dbReference type="PANTHER" id="PTHR30055">
    <property type="entry name" value="HTH-TYPE TRANSCRIPTIONAL REGULATOR RUTR"/>
    <property type="match status" value="1"/>
</dbReference>
<dbReference type="GO" id="GO:0000976">
    <property type="term" value="F:transcription cis-regulatory region binding"/>
    <property type="evidence" value="ECO:0007669"/>
    <property type="project" value="TreeGrafter"/>
</dbReference>
<feature type="DNA-binding region" description="H-T-H motif" evidence="2">
    <location>
        <begin position="64"/>
        <end position="83"/>
    </location>
</feature>
<evidence type="ECO:0000256" key="2">
    <source>
        <dbReference type="PROSITE-ProRule" id="PRU00335"/>
    </source>
</evidence>
<evidence type="ECO:0000313" key="6">
    <source>
        <dbReference type="Proteomes" id="UP000003704"/>
    </source>
</evidence>
<dbReference type="OrthoDB" id="9151800at2"/>
<keyword evidence="6" id="KW-1185">Reference proteome</keyword>
<accession>I8T714</accession>
<protein>
    <recommendedName>
        <fullName evidence="4">HTH tetR-type domain-containing protein</fullName>
    </recommendedName>
</protein>
<organism evidence="5 6">
    <name type="scientific">Hydrocarboniphaga effusa AP103</name>
    <dbReference type="NCBI Taxonomy" id="1172194"/>
    <lineage>
        <taxon>Bacteria</taxon>
        <taxon>Pseudomonadati</taxon>
        <taxon>Pseudomonadota</taxon>
        <taxon>Gammaproteobacteria</taxon>
        <taxon>Nevskiales</taxon>
        <taxon>Nevskiaceae</taxon>
        <taxon>Hydrocarboniphaga</taxon>
    </lineage>
</organism>
<dbReference type="InterPro" id="IPR036271">
    <property type="entry name" value="Tet_transcr_reg_TetR-rel_C_sf"/>
</dbReference>
<dbReference type="SUPFAM" id="SSF48498">
    <property type="entry name" value="Tetracyclin repressor-like, C-terminal domain"/>
    <property type="match status" value="1"/>
</dbReference>
<comment type="caution">
    <text evidence="5">The sequence shown here is derived from an EMBL/GenBank/DDBJ whole genome shotgun (WGS) entry which is preliminary data.</text>
</comment>
<evidence type="ECO:0000256" key="1">
    <source>
        <dbReference type="ARBA" id="ARBA00023125"/>
    </source>
</evidence>
<dbReference type="InterPro" id="IPR050109">
    <property type="entry name" value="HTH-type_TetR-like_transc_reg"/>
</dbReference>
<feature type="domain" description="HTH tetR-type" evidence="4">
    <location>
        <begin position="41"/>
        <end position="101"/>
    </location>
</feature>
<dbReference type="EMBL" id="AKGD01000002">
    <property type="protein sequence ID" value="EIT69740.1"/>
    <property type="molecule type" value="Genomic_DNA"/>
</dbReference>
<dbReference type="Pfam" id="PF00440">
    <property type="entry name" value="TetR_N"/>
    <property type="match status" value="1"/>
</dbReference>
<feature type="compositionally biased region" description="Basic residues" evidence="3">
    <location>
        <begin position="8"/>
        <end position="20"/>
    </location>
</feature>
<keyword evidence="1 2" id="KW-0238">DNA-binding</keyword>